<feature type="region of interest" description="Disordered" evidence="1">
    <location>
        <begin position="703"/>
        <end position="732"/>
    </location>
</feature>
<evidence type="ECO:0000313" key="3">
    <source>
        <dbReference type="Proteomes" id="UP001295684"/>
    </source>
</evidence>
<feature type="region of interest" description="Disordered" evidence="1">
    <location>
        <begin position="1"/>
        <end position="45"/>
    </location>
</feature>
<dbReference type="SUPFAM" id="SSF48452">
    <property type="entry name" value="TPR-like"/>
    <property type="match status" value="1"/>
</dbReference>
<sequence length="909" mass="103949">MFSNHKGGAPTKNSKESSEMISEQKREKNAAKISDMGVAIDEKSSDDSFEKYFSKELDLEEDEVPIVLHELNDSALNYIARESYDKALVLLQKAQAIIEQLNLEKSRADKFLMLTILHNMAMCYQKIGALEECSLYLEGCLMNVVSCFADDLSEAPEEKLKKLKYECKAHMQVCALLSQLHRHKEALIHAKIAISISHYLIKDVHKLIKYYVERMKPNPNEKMINLDDEDNEAEFDNQNKNIKKLINKKHIDFLYDPQLSLLAKTSIKLLPIAEELENRLVPENIVLKESFDDTDHEEIRQQQNSNPKTTEDFNTVFDKVDMRNLLGYLNQSDWIWSLNIGNIMQISPLTMQDIYTTSSIEYELSRELVLEKICFLAVSYFCVSTELRFIVQMKQDDEITDPVMKRRESEYFHGKALDIAAGFLPSECPLVNHILMSYQKHHAPSQQVINEGEEYQEDLKVIRPLQGIESNKHQPIVRANQNLNVTVSPLEAKPIIYLRHLQRVMDAWDKKLSKPFRAATTQTTMSQTTAHYPSSSNGNSSKYFSIKGSKKNGLIHSNIAGNSKKRKAKKNNADEPADSELPFKTSDSDKIKMKSKSHKHSKEDEEMNKILTALRYFNEKNLKNHKDESILNTSDIVNTKPAHQLDENEKTTPLKEGENRPKTCRRKRSSKTRKKSGNSNGGNNSALGFHSHLKHNPLIHNIENLKNPHNRSVNMASDSPKLKKRKGRKSRVSPNNFAINYQKRYPAGMMNQIHHSKRVSLDHEDLTMISKSRPKSAKQKKKIAKAASKISKLPVNSFMGGESFDKEDKNLSKFMKKHNCSFKARPGNRSNIDSKKRGQKLKQFKQSAPKNGNLAAYENLSYIEDLEMHNNIDDIVKSKLSLKYKSKKPSGSKKKKAKRSATPALAINF</sequence>
<feature type="compositionally biased region" description="Basic and acidic residues" evidence="1">
    <location>
        <begin position="13"/>
        <end position="30"/>
    </location>
</feature>
<reference evidence="2" key="1">
    <citation type="submission" date="2023-07" db="EMBL/GenBank/DDBJ databases">
        <authorList>
            <consortium name="AG Swart"/>
            <person name="Singh M."/>
            <person name="Singh A."/>
            <person name="Seah K."/>
            <person name="Emmerich C."/>
        </authorList>
    </citation>
    <scope>NUCLEOTIDE SEQUENCE</scope>
    <source>
        <strain evidence="2">DP1</strain>
    </source>
</reference>
<feature type="compositionally biased region" description="Basic residues" evidence="1">
    <location>
        <begin position="722"/>
        <end position="731"/>
    </location>
</feature>
<dbReference type="Gene3D" id="1.25.40.10">
    <property type="entry name" value="Tetratricopeptide repeat domain"/>
    <property type="match status" value="1"/>
</dbReference>
<feature type="region of interest" description="Disordered" evidence="1">
    <location>
        <begin position="519"/>
        <end position="606"/>
    </location>
</feature>
<feature type="compositionally biased region" description="Basic and acidic residues" evidence="1">
    <location>
        <begin position="643"/>
        <end position="661"/>
    </location>
</feature>
<evidence type="ECO:0000256" key="1">
    <source>
        <dbReference type="SAM" id="MobiDB-lite"/>
    </source>
</evidence>
<comment type="caution">
    <text evidence="2">The sequence shown here is derived from an EMBL/GenBank/DDBJ whole genome shotgun (WGS) entry which is preliminary data.</text>
</comment>
<dbReference type="EMBL" id="CAMPGE010021999">
    <property type="protein sequence ID" value="CAI2380087.1"/>
    <property type="molecule type" value="Genomic_DNA"/>
</dbReference>
<feature type="region of interest" description="Disordered" evidence="1">
    <location>
        <begin position="633"/>
        <end position="690"/>
    </location>
</feature>
<accession>A0AAD1XXM2</accession>
<dbReference type="Proteomes" id="UP001295684">
    <property type="component" value="Unassembled WGS sequence"/>
</dbReference>
<protein>
    <submittedName>
        <fullName evidence="2">Uncharacterized protein</fullName>
    </submittedName>
</protein>
<evidence type="ECO:0000313" key="2">
    <source>
        <dbReference type="EMBL" id="CAI2380087.1"/>
    </source>
</evidence>
<keyword evidence="3" id="KW-1185">Reference proteome</keyword>
<feature type="compositionally biased region" description="Basic residues" evidence="1">
    <location>
        <begin position="885"/>
        <end position="899"/>
    </location>
</feature>
<dbReference type="InterPro" id="IPR011990">
    <property type="entry name" value="TPR-like_helical_dom_sf"/>
</dbReference>
<feature type="compositionally biased region" description="Basic residues" evidence="1">
    <location>
        <begin position="662"/>
        <end position="676"/>
    </location>
</feature>
<proteinExistence type="predicted"/>
<gene>
    <name evidence="2" type="ORF">ECRASSUSDP1_LOCUS21514</name>
</gene>
<name>A0AAD1XXM2_EUPCR</name>
<organism evidence="2 3">
    <name type="scientific">Euplotes crassus</name>
    <dbReference type="NCBI Taxonomy" id="5936"/>
    <lineage>
        <taxon>Eukaryota</taxon>
        <taxon>Sar</taxon>
        <taxon>Alveolata</taxon>
        <taxon>Ciliophora</taxon>
        <taxon>Intramacronucleata</taxon>
        <taxon>Spirotrichea</taxon>
        <taxon>Hypotrichia</taxon>
        <taxon>Euplotida</taxon>
        <taxon>Euplotidae</taxon>
        <taxon>Moneuplotes</taxon>
    </lineage>
</organism>
<dbReference type="AlphaFoldDB" id="A0AAD1XXM2"/>
<feature type="compositionally biased region" description="Low complexity" evidence="1">
    <location>
        <begin position="519"/>
        <end position="541"/>
    </location>
</feature>
<feature type="region of interest" description="Disordered" evidence="1">
    <location>
        <begin position="885"/>
        <end position="909"/>
    </location>
</feature>